<gene>
    <name evidence="8" type="ORF">HMPREF9709_00782</name>
</gene>
<dbReference type="SFLD" id="SFLDS00005">
    <property type="entry name" value="Isoprenoid_Synthase_Type_I"/>
    <property type="match status" value="1"/>
</dbReference>
<keyword evidence="9" id="KW-1185">Reference proteome</keyword>
<protein>
    <recommendedName>
        <fullName evidence="10">Polyprenyl synthetase</fullName>
    </recommendedName>
</protein>
<keyword evidence="3 7" id="KW-0808">Transferase</keyword>
<evidence type="ECO:0008006" key="10">
    <source>
        <dbReference type="Google" id="ProtNLM"/>
    </source>
</evidence>
<dbReference type="RefSeq" id="WP_005398138.1">
    <property type="nucleotide sequence ID" value="NZ_JH601088.1"/>
</dbReference>
<reference evidence="8 9" key="1">
    <citation type="submission" date="2012-01" db="EMBL/GenBank/DDBJ databases">
        <title>The Genome Sequence of Helcococcus kunzii ATCC 51366.</title>
        <authorList>
            <consortium name="The Broad Institute Genome Sequencing Platform"/>
            <person name="Earl A."/>
            <person name="Ward D."/>
            <person name="Feldgarden M."/>
            <person name="Gevers D."/>
            <person name="Huys G."/>
            <person name="Young S.K."/>
            <person name="Zeng Q."/>
            <person name="Gargeya S."/>
            <person name="Fitzgerald M."/>
            <person name="Haas B."/>
            <person name="Abouelleil A."/>
            <person name="Alvarado L."/>
            <person name="Arachchi H.M."/>
            <person name="Berlin A."/>
            <person name="Chapman S.B."/>
            <person name="Gearin G."/>
            <person name="Goldberg J."/>
            <person name="Griggs A."/>
            <person name="Gujja S."/>
            <person name="Hansen M."/>
            <person name="Heiman D."/>
            <person name="Howarth C."/>
            <person name="Larimer J."/>
            <person name="Lui A."/>
            <person name="MacDonald P.J.P."/>
            <person name="McCowen C."/>
            <person name="Montmayeur A."/>
            <person name="Murphy C."/>
            <person name="Neiman D."/>
            <person name="Pearson M."/>
            <person name="Priest M."/>
            <person name="Roberts A."/>
            <person name="Saif S."/>
            <person name="Shea T."/>
            <person name="Sisk P."/>
            <person name="Stolte C."/>
            <person name="Sykes S."/>
            <person name="Wortman J."/>
            <person name="Nusbaum C."/>
            <person name="Birren B."/>
        </authorList>
    </citation>
    <scope>NUCLEOTIDE SEQUENCE [LARGE SCALE GENOMIC DNA]</scope>
    <source>
        <strain evidence="8 9">ATCC 51366</strain>
    </source>
</reference>
<dbReference type="GeneID" id="96998781"/>
<dbReference type="HOGENOM" id="CLU_014015_0_1_9"/>
<dbReference type="PANTHER" id="PTHR43281">
    <property type="entry name" value="FARNESYL DIPHOSPHATE SYNTHASE"/>
    <property type="match status" value="1"/>
</dbReference>
<evidence type="ECO:0000256" key="2">
    <source>
        <dbReference type="ARBA" id="ARBA00006706"/>
    </source>
</evidence>
<dbReference type="PROSITE" id="PS00723">
    <property type="entry name" value="POLYPRENYL_SYNTHASE_1"/>
    <property type="match status" value="1"/>
</dbReference>
<evidence type="ECO:0000256" key="6">
    <source>
        <dbReference type="ARBA" id="ARBA00023229"/>
    </source>
</evidence>
<dbReference type="AlphaFoldDB" id="H3NN71"/>
<dbReference type="OrthoDB" id="9805316at2"/>
<evidence type="ECO:0000313" key="9">
    <source>
        <dbReference type="Proteomes" id="UP000004191"/>
    </source>
</evidence>
<dbReference type="GO" id="GO:0046872">
    <property type="term" value="F:metal ion binding"/>
    <property type="evidence" value="ECO:0007669"/>
    <property type="project" value="UniProtKB-KW"/>
</dbReference>
<dbReference type="InterPro" id="IPR000092">
    <property type="entry name" value="Polyprenyl_synt"/>
</dbReference>
<sequence length="277" mass="32209">MFDLYNDKKNDFDKIINNYFDKLDDFNEILNYSIEIGKRVRPIILLETFSMVSDDTDANIDIAEKFAIALEFIHNYSLIHDDLPSMDNDKYRRGRETIHYKYGEDYAILAGDALLNYAFELIFSVLEKNPSVNLIKAGKYLANASGLDGMIRGQVSDIKDQIKNSDSLIEMYKNKTCRLLMAATTIPGYIANLPQEEINDLEKLGFYIGMAFQIQDDILDYEQDKKISKATYISYFGKEKAYQDMLEYSNNALSIIERYKKSKFLNKLIKELIYRKH</sequence>
<dbReference type="STRING" id="883114.HMPREF9709_00782"/>
<evidence type="ECO:0000256" key="5">
    <source>
        <dbReference type="ARBA" id="ARBA00022842"/>
    </source>
</evidence>
<dbReference type="InterPro" id="IPR008949">
    <property type="entry name" value="Isoprenoid_synthase_dom_sf"/>
</dbReference>
<keyword evidence="4" id="KW-0479">Metal-binding</keyword>
<comment type="similarity">
    <text evidence="2 7">Belongs to the FPP/GGPP synthase family.</text>
</comment>
<dbReference type="EMBL" id="AGEI01000020">
    <property type="protein sequence ID" value="EHR34475.1"/>
    <property type="molecule type" value="Genomic_DNA"/>
</dbReference>
<dbReference type="Gene3D" id="1.10.600.10">
    <property type="entry name" value="Farnesyl Diphosphate Synthase"/>
    <property type="match status" value="1"/>
</dbReference>
<evidence type="ECO:0000313" key="8">
    <source>
        <dbReference type="EMBL" id="EHR34475.1"/>
    </source>
</evidence>
<dbReference type="GO" id="GO:0008299">
    <property type="term" value="P:isoprenoid biosynthetic process"/>
    <property type="evidence" value="ECO:0007669"/>
    <property type="project" value="UniProtKB-KW"/>
</dbReference>
<name>H3NN71_9FIRM</name>
<dbReference type="PANTHER" id="PTHR43281:SF1">
    <property type="entry name" value="FARNESYL DIPHOSPHATE SYNTHASE"/>
    <property type="match status" value="1"/>
</dbReference>
<organism evidence="8 9">
    <name type="scientific">Helcococcus kunzii ATCC 51366</name>
    <dbReference type="NCBI Taxonomy" id="883114"/>
    <lineage>
        <taxon>Bacteria</taxon>
        <taxon>Bacillati</taxon>
        <taxon>Bacillota</taxon>
        <taxon>Tissierellia</taxon>
        <taxon>Tissierellales</taxon>
        <taxon>Peptoniphilaceae</taxon>
        <taxon>Helcococcus</taxon>
    </lineage>
</organism>
<evidence type="ECO:0000256" key="1">
    <source>
        <dbReference type="ARBA" id="ARBA00001946"/>
    </source>
</evidence>
<keyword evidence="5" id="KW-0460">Magnesium</keyword>
<accession>H3NN71</accession>
<dbReference type="Pfam" id="PF00348">
    <property type="entry name" value="polyprenyl_synt"/>
    <property type="match status" value="1"/>
</dbReference>
<dbReference type="InterPro" id="IPR033749">
    <property type="entry name" value="Polyprenyl_synt_CS"/>
</dbReference>
<comment type="caution">
    <text evidence="8">The sequence shown here is derived from an EMBL/GenBank/DDBJ whole genome shotgun (WGS) entry which is preliminary data.</text>
</comment>
<dbReference type="GO" id="GO:0004659">
    <property type="term" value="F:prenyltransferase activity"/>
    <property type="evidence" value="ECO:0007669"/>
    <property type="project" value="InterPro"/>
</dbReference>
<comment type="cofactor">
    <cofactor evidence="1">
        <name>Mg(2+)</name>
        <dbReference type="ChEBI" id="CHEBI:18420"/>
    </cofactor>
</comment>
<keyword evidence="6" id="KW-0414">Isoprene biosynthesis</keyword>
<dbReference type="Proteomes" id="UP000004191">
    <property type="component" value="Unassembled WGS sequence"/>
</dbReference>
<evidence type="ECO:0000256" key="7">
    <source>
        <dbReference type="RuleBase" id="RU004466"/>
    </source>
</evidence>
<dbReference type="SUPFAM" id="SSF48576">
    <property type="entry name" value="Terpenoid synthases"/>
    <property type="match status" value="1"/>
</dbReference>
<evidence type="ECO:0000256" key="4">
    <source>
        <dbReference type="ARBA" id="ARBA00022723"/>
    </source>
</evidence>
<dbReference type="PATRIC" id="fig|883114.3.peg.774"/>
<dbReference type="CDD" id="cd00685">
    <property type="entry name" value="Trans_IPPS_HT"/>
    <property type="match status" value="1"/>
</dbReference>
<dbReference type="PROSITE" id="PS00444">
    <property type="entry name" value="POLYPRENYL_SYNTHASE_2"/>
    <property type="match status" value="1"/>
</dbReference>
<proteinExistence type="inferred from homology"/>
<evidence type="ECO:0000256" key="3">
    <source>
        <dbReference type="ARBA" id="ARBA00022679"/>
    </source>
</evidence>
<dbReference type="eggNOG" id="COG0142">
    <property type="taxonomic scope" value="Bacteria"/>
</dbReference>